<dbReference type="PROSITE" id="PS00028">
    <property type="entry name" value="ZINC_FINGER_C2H2_1"/>
    <property type="match status" value="1"/>
</dbReference>
<protein>
    <recommendedName>
        <fullName evidence="3">C2H2-type domain-containing protein</fullName>
    </recommendedName>
</protein>
<keyword evidence="1" id="KW-0862">Zinc</keyword>
<feature type="domain" description="C2H2-type" evidence="3">
    <location>
        <begin position="4"/>
        <end position="32"/>
    </location>
</feature>
<evidence type="ECO:0000256" key="2">
    <source>
        <dbReference type="SAM" id="MobiDB-lite"/>
    </source>
</evidence>
<reference evidence="4 5" key="1">
    <citation type="submission" date="2020-12" db="EMBL/GenBank/DDBJ databases">
        <title>Metabolic potential, ecology and presence of endohyphal bacteria is reflected in genomic diversity of Mucoromycotina.</title>
        <authorList>
            <person name="Muszewska A."/>
            <person name="Okrasinska A."/>
            <person name="Steczkiewicz K."/>
            <person name="Drgas O."/>
            <person name="Orlowska M."/>
            <person name="Perlinska-Lenart U."/>
            <person name="Aleksandrzak-Piekarczyk T."/>
            <person name="Szatraj K."/>
            <person name="Zielenkiewicz U."/>
            <person name="Pilsyk S."/>
            <person name="Malc E."/>
            <person name="Mieczkowski P."/>
            <person name="Kruszewska J.S."/>
            <person name="Biernat P."/>
            <person name="Pawlowska J."/>
        </authorList>
    </citation>
    <scope>NUCLEOTIDE SEQUENCE [LARGE SCALE GENOMIC DNA]</scope>
    <source>
        <strain evidence="4 5">CBS 142.35</strain>
    </source>
</reference>
<dbReference type="Proteomes" id="UP000646827">
    <property type="component" value="Unassembled WGS sequence"/>
</dbReference>
<gene>
    <name evidence="4" type="ORF">INT45_012096</name>
</gene>
<keyword evidence="1" id="KW-0479">Metal-binding</keyword>
<feature type="region of interest" description="Disordered" evidence="2">
    <location>
        <begin position="71"/>
        <end position="95"/>
    </location>
</feature>
<dbReference type="AlphaFoldDB" id="A0A8H7VCW0"/>
<dbReference type="InterPro" id="IPR013087">
    <property type="entry name" value="Znf_C2H2_type"/>
</dbReference>
<feature type="compositionally biased region" description="Basic and acidic residues" evidence="2">
    <location>
        <begin position="81"/>
        <end position="95"/>
    </location>
</feature>
<name>A0A8H7VCW0_9FUNG</name>
<dbReference type="OrthoDB" id="2286040at2759"/>
<organism evidence="4 5">
    <name type="scientific">Circinella minor</name>
    <dbReference type="NCBI Taxonomy" id="1195481"/>
    <lineage>
        <taxon>Eukaryota</taxon>
        <taxon>Fungi</taxon>
        <taxon>Fungi incertae sedis</taxon>
        <taxon>Mucoromycota</taxon>
        <taxon>Mucoromycotina</taxon>
        <taxon>Mucoromycetes</taxon>
        <taxon>Mucorales</taxon>
        <taxon>Lichtheimiaceae</taxon>
        <taxon>Circinella</taxon>
    </lineage>
</organism>
<evidence type="ECO:0000256" key="1">
    <source>
        <dbReference type="PROSITE-ProRule" id="PRU00042"/>
    </source>
</evidence>
<dbReference type="EMBL" id="JAEPRB010000635">
    <property type="protein sequence ID" value="KAG2214147.1"/>
    <property type="molecule type" value="Genomic_DNA"/>
</dbReference>
<dbReference type="Gene3D" id="3.30.160.60">
    <property type="entry name" value="Classic Zinc Finger"/>
    <property type="match status" value="1"/>
</dbReference>
<sequence>MSSSICQDCEKSFSSKQALNLHVYRLHSKETTIELNKGKHIKKIHDNSGNDNSNSDDDCLVEDDAVNVILDVTATPSQPKDQTKDENNDKRHDYKTSVLSAFDALQQPEKDQEKKLLIAELGDLEPVVYVDPEGEEHHLLATAKVIGKLMTAEEGNQPSPPIFVPKKRKKEY</sequence>
<dbReference type="PROSITE" id="PS50157">
    <property type="entry name" value="ZINC_FINGER_C2H2_2"/>
    <property type="match status" value="1"/>
</dbReference>
<proteinExistence type="predicted"/>
<feature type="region of interest" description="Disordered" evidence="2">
    <location>
        <begin position="151"/>
        <end position="172"/>
    </location>
</feature>
<keyword evidence="5" id="KW-1185">Reference proteome</keyword>
<evidence type="ECO:0000259" key="3">
    <source>
        <dbReference type="PROSITE" id="PS50157"/>
    </source>
</evidence>
<evidence type="ECO:0000313" key="4">
    <source>
        <dbReference type="EMBL" id="KAG2214147.1"/>
    </source>
</evidence>
<accession>A0A8H7VCW0</accession>
<keyword evidence="1" id="KW-0863">Zinc-finger</keyword>
<comment type="caution">
    <text evidence="4">The sequence shown here is derived from an EMBL/GenBank/DDBJ whole genome shotgun (WGS) entry which is preliminary data.</text>
</comment>
<dbReference type="GO" id="GO:0008270">
    <property type="term" value="F:zinc ion binding"/>
    <property type="evidence" value="ECO:0007669"/>
    <property type="project" value="UniProtKB-KW"/>
</dbReference>
<evidence type="ECO:0000313" key="5">
    <source>
        <dbReference type="Proteomes" id="UP000646827"/>
    </source>
</evidence>